<dbReference type="PANTHER" id="PTHR42988">
    <property type="entry name" value="PHOSPHOHYDROLASE"/>
    <property type="match status" value="1"/>
</dbReference>
<gene>
    <name evidence="6" type="ORF">B2H94_04270</name>
</gene>
<dbReference type="GO" id="GO:0016787">
    <property type="term" value="F:hydrolase activity"/>
    <property type="evidence" value="ECO:0007669"/>
    <property type="project" value="UniProtKB-KW"/>
</dbReference>
<dbReference type="Gene3D" id="3.60.21.10">
    <property type="match status" value="1"/>
</dbReference>
<dbReference type="GO" id="GO:0046872">
    <property type="term" value="F:metal ion binding"/>
    <property type="evidence" value="ECO:0007669"/>
    <property type="project" value="UniProtKB-KW"/>
</dbReference>
<accession>A0ABD6RQ09</accession>
<sequence>MDYEPKEKTKNQLQKEISKAPRKEGIILDLSDLHYTLDIYEENEVYLLVSDLKKVYFDNPENNLSLDDIDYIVISGDFVERGDSEASFEKAFHFIDILSKQLKVPYEKIVIVPGNHDLSWNITMNSYHLAIGTPGPNDKVVTNVGTDLFYLKRNDVEWYKKFTNYSKYLYEKLYKSPFPDNPKEQIKVILGEFIENKKIAFFMLNTAAEIDQFNREITYFDTDGLIKASRQLPQNNIIKIAVGHHPVDLTNSYGNDIPFANALQNENFKIYLHGHVHRTISLDYLNPQNINPNMLMIGAGALSVGKSGLWPGVPERYNVIKISKTDTPNKILVSVNTRQREYIGTYWQPAYIYYEDDGKKLTNIWSNVI</sequence>
<dbReference type="AlphaFoldDB" id="A0ABD6RQ09"/>
<feature type="domain" description="Calcineurin-like phosphoesterase" evidence="5">
    <location>
        <begin position="30"/>
        <end position="278"/>
    </location>
</feature>
<dbReference type="InterPro" id="IPR004843">
    <property type="entry name" value="Calcineurin-like_PHP"/>
</dbReference>
<evidence type="ECO:0000259" key="5">
    <source>
        <dbReference type="Pfam" id="PF00149"/>
    </source>
</evidence>
<keyword evidence="2" id="KW-0378">Hydrolase</keyword>
<name>A0ABD6RQ09_CLOSG</name>
<dbReference type="RefSeq" id="WP_045517346.1">
    <property type="nucleotide sequence ID" value="NZ_JZJQ01000154.1"/>
</dbReference>
<comment type="caution">
    <text evidence="6">The sequence shown here is derived from an EMBL/GenBank/DDBJ whole genome shotgun (WGS) entry which is preliminary data.</text>
</comment>
<dbReference type="Proteomes" id="UP000193911">
    <property type="component" value="Unassembled WGS sequence"/>
</dbReference>
<dbReference type="InterPro" id="IPR029052">
    <property type="entry name" value="Metallo-depent_PP-like"/>
</dbReference>
<dbReference type="InterPro" id="IPR050884">
    <property type="entry name" value="CNP_phosphodiesterase-III"/>
</dbReference>
<reference evidence="6 7" key="1">
    <citation type="submission" date="2017-02" db="EMBL/GenBank/DDBJ databases">
        <title>Differentiating clades of botulinum-neurotoxin-producing Clostridia with a simple, multiplex PCR assay.</title>
        <authorList>
            <person name="Williamson C.H.D."/>
            <person name="Vazquez A."/>
            <person name="Hill K."/>
            <person name="Smith T.J."/>
            <person name="Nottingham R."/>
            <person name="Stone N.E."/>
            <person name="Sobek C.J."/>
            <person name="Cocking J.H."/>
            <person name="Fernandez R.A."/>
            <person name="Caballero P.A."/>
            <person name="Leiser O.P."/>
            <person name="Keim P."/>
            <person name="Sahl J.W."/>
        </authorList>
    </citation>
    <scope>NUCLEOTIDE SEQUENCE [LARGE SCALE GENOMIC DNA]</scope>
    <source>
        <strain evidence="6 7">CLS_DGF_0088_06</strain>
    </source>
</reference>
<evidence type="ECO:0000256" key="2">
    <source>
        <dbReference type="ARBA" id="ARBA00022801"/>
    </source>
</evidence>
<evidence type="ECO:0000256" key="4">
    <source>
        <dbReference type="ARBA" id="ARBA00025742"/>
    </source>
</evidence>
<dbReference type="PANTHER" id="PTHR42988:SF2">
    <property type="entry name" value="CYCLIC NUCLEOTIDE PHOSPHODIESTERASE CBUA0032-RELATED"/>
    <property type="match status" value="1"/>
</dbReference>
<keyword evidence="3" id="KW-0408">Iron</keyword>
<protein>
    <recommendedName>
        <fullName evidence="5">Calcineurin-like phosphoesterase domain-containing protein</fullName>
    </recommendedName>
</protein>
<evidence type="ECO:0000313" key="6">
    <source>
        <dbReference type="EMBL" id="OSB18341.1"/>
    </source>
</evidence>
<evidence type="ECO:0000313" key="7">
    <source>
        <dbReference type="Proteomes" id="UP000193911"/>
    </source>
</evidence>
<dbReference type="Pfam" id="PF00149">
    <property type="entry name" value="Metallophos"/>
    <property type="match status" value="1"/>
</dbReference>
<proteinExistence type="inferred from homology"/>
<comment type="similarity">
    <text evidence="4">Belongs to the cyclic nucleotide phosphodiesterase class-III family.</text>
</comment>
<organism evidence="6 7">
    <name type="scientific">Clostridium sporogenes</name>
    <dbReference type="NCBI Taxonomy" id="1509"/>
    <lineage>
        <taxon>Bacteria</taxon>
        <taxon>Bacillati</taxon>
        <taxon>Bacillota</taxon>
        <taxon>Clostridia</taxon>
        <taxon>Eubacteriales</taxon>
        <taxon>Clostridiaceae</taxon>
        <taxon>Clostridium</taxon>
    </lineage>
</organism>
<evidence type="ECO:0000256" key="1">
    <source>
        <dbReference type="ARBA" id="ARBA00022723"/>
    </source>
</evidence>
<dbReference type="SUPFAM" id="SSF56300">
    <property type="entry name" value="Metallo-dependent phosphatases"/>
    <property type="match status" value="1"/>
</dbReference>
<keyword evidence="1" id="KW-0479">Metal-binding</keyword>
<evidence type="ECO:0000256" key="3">
    <source>
        <dbReference type="ARBA" id="ARBA00023004"/>
    </source>
</evidence>
<dbReference type="EMBL" id="MWJJ01000001">
    <property type="protein sequence ID" value="OSB18341.1"/>
    <property type="molecule type" value="Genomic_DNA"/>
</dbReference>